<dbReference type="EMBL" id="CAJNNV010030963">
    <property type="protein sequence ID" value="CAE8634312.1"/>
    <property type="molecule type" value="Genomic_DNA"/>
</dbReference>
<dbReference type="GO" id="GO:0015074">
    <property type="term" value="P:DNA integration"/>
    <property type="evidence" value="ECO:0007669"/>
    <property type="project" value="InterPro"/>
</dbReference>
<dbReference type="InterPro" id="IPR012337">
    <property type="entry name" value="RNaseH-like_sf"/>
</dbReference>
<name>A0A813H8B6_POLGL</name>
<dbReference type="InterPro" id="IPR001584">
    <property type="entry name" value="Integrase_cat-core"/>
</dbReference>
<evidence type="ECO:0000256" key="1">
    <source>
        <dbReference type="SAM" id="MobiDB-lite"/>
    </source>
</evidence>
<keyword evidence="4" id="KW-1185">Reference proteome</keyword>
<feature type="region of interest" description="Disordered" evidence="1">
    <location>
        <begin position="1271"/>
        <end position="1378"/>
    </location>
</feature>
<dbReference type="Proteomes" id="UP000654075">
    <property type="component" value="Unassembled WGS sequence"/>
</dbReference>
<comment type="caution">
    <text evidence="3">The sequence shown here is derived from an EMBL/GenBank/DDBJ whole genome shotgun (WGS) entry which is preliminary data.</text>
</comment>
<dbReference type="InterPro" id="IPR013103">
    <property type="entry name" value="RVT_2"/>
</dbReference>
<accession>A0A813H8B6</accession>
<dbReference type="OrthoDB" id="422839at2759"/>
<feature type="region of interest" description="Disordered" evidence="1">
    <location>
        <begin position="243"/>
        <end position="273"/>
    </location>
</feature>
<dbReference type="Pfam" id="PF07727">
    <property type="entry name" value="RVT_2"/>
    <property type="match status" value="1"/>
</dbReference>
<dbReference type="InterPro" id="IPR036397">
    <property type="entry name" value="RNaseH_sf"/>
</dbReference>
<reference evidence="3" key="1">
    <citation type="submission" date="2021-02" db="EMBL/GenBank/DDBJ databases">
        <authorList>
            <person name="Dougan E. K."/>
            <person name="Rhodes N."/>
            <person name="Thang M."/>
            <person name="Chan C."/>
        </authorList>
    </citation>
    <scope>NUCLEOTIDE SEQUENCE</scope>
</reference>
<dbReference type="Gene3D" id="2.40.70.10">
    <property type="entry name" value="Acid Proteases"/>
    <property type="match status" value="1"/>
</dbReference>
<evidence type="ECO:0000259" key="2">
    <source>
        <dbReference type="PROSITE" id="PS50994"/>
    </source>
</evidence>
<protein>
    <recommendedName>
        <fullName evidence="2">Integrase catalytic domain-containing protein</fullName>
    </recommendedName>
</protein>
<feature type="compositionally biased region" description="Acidic residues" evidence="1">
    <location>
        <begin position="250"/>
        <end position="270"/>
    </location>
</feature>
<dbReference type="InterPro" id="IPR021109">
    <property type="entry name" value="Peptidase_aspartic_dom_sf"/>
</dbReference>
<evidence type="ECO:0000313" key="4">
    <source>
        <dbReference type="Proteomes" id="UP000654075"/>
    </source>
</evidence>
<feature type="non-terminal residue" evidence="3">
    <location>
        <position position="1855"/>
    </location>
</feature>
<dbReference type="Gene3D" id="3.30.420.10">
    <property type="entry name" value="Ribonuclease H-like superfamily/Ribonuclease H"/>
    <property type="match status" value="1"/>
</dbReference>
<evidence type="ECO:0000313" key="3">
    <source>
        <dbReference type="EMBL" id="CAE8634312.1"/>
    </source>
</evidence>
<dbReference type="SUPFAM" id="SSF53098">
    <property type="entry name" value="Ribonuclease H-like"/>
    <property type="match status" value="1"/>
</dbReference>
<feature type="compositionally biased region" description="Acidic residues" evidence="1">
    <location>
        <begin position="1331"/>
        <end position="1355"/>
    </location>
</feature>
<organism evidence="3 4">
    <name type="scientific">Polarella glacialis</name>
    <name type="common">Dinoflagellate</name>
    <dbReference type="NCBI Taxonomy" id="89957"/>
    <lineage>
        <taxon>Eukaryota</taxon>
        <taxon>Sar</taxon>
        <taxon>Alveolata</taxon>
        <taxon>Dinophyceae</taxon>
        <taxon>Suessiales</taxon>
        <taxon>Suessiaceae</taxon>
        <taxon>Polarella</taxon>
    </lineage>
</organism>
<gene>
    <name evidence="3" type="ORF">PGLA1383_LOCUS49964</name>
</gene>
<dbReference type="GO" id="GO:0003676">
    <property type="term" value="F:nucleic acid binding"/>
    <property type="evidence" value="ECO:0007669"/>
    <property type="project" value="InterPro"/>
</dbReference>
<feature type="compositionally biased region" description="Pro residues" evidence="1">
    <location>
        <begin position="1295"/>
        <end position="1311"/>
    </location>
</feature>
<feature type="domain" description="Integrase catalytic" evidence="2">
    <location>
        <begin position="991"/>
        <end position="1165"/>
    </location>
</feature>
<sequence length="1855" mass="203743">MATHRHGRLSMMMSGFGCLAKNLDVEFSLAARLVTRLRGAASRIGKGMKDSELMPDTSPWDAGPLATAPSAAAARAAAAHDIPVDAEGDLTLDPQPPAAEPQPTTAVYATVPDVTETPEQRRIRLTAGVTRLMHKLEVLRPSAPMQKGITTQEFTKSFKYYRRLGERVTDFLARWDEGVQLLETAGVDLSGVPDLLGFYFYQMLNLNQERRERMLAAMPSEHFDLGRFRRPWQARPRTVFETGLDAPWADVEDSQSEPDQSGQDDDEGLDPSDFQAAVSGELEAFMTDLQDQGGNLDEIMGPEHAAQVESAASTLAEASEAFTIMRDAPRPSRPQMSTAALRASTDARKARPTCKDCGLMGHWAGDAPCKGMTRGTFVTVTEWQVPDHDAMMVEAIGPAVLAEYQVQLLRQVLRAWLLSCDGADSDSDSEMPELVDSDESGDEISAQGYQDFFAQFHHLRVGTDEILDDFDSDEDLLQDFLPVLVYETDSDGGSTFAVSEQPSSDCDSDYSIGSLYDGTEVPFGLEEGGSEHDVDLSVNAGRGIIDTACALSVAGDAWWNSYKADLAAYNLLKHAHEQPSVEPFRFGDGGILTAQLAVVAPAVIANTPLEVFFCVVPSQTLGLLLGRAFLTKHDAAINLQRREISIANRKQALEDSFGGHFCVPLRPEAYTPQRLQPRHRTVLPESVLEAEVLTTRGVQCEDDASTMPQNQEWRPLKRGQQMQLSAGRRRAEVMARHRVQPQPIQTQMELQASRDVASVLRQAVHRSGVRVALQQTLCLCVHGAFEWPRACLGWKQYEVQQLCHLLPGVCQFDGCRFAAQDSRGRPFKSPWHVQTDHPGLLQALDVLCKRQHLHGSADAAAAGRYTDALVKRIVTAVTLPAQAVRQVEEAEDEPMTDDEREGDLQGMDIEEEEFTQQQNPVLARTGGPKPVPHPMPIEDETIVRAAVKQLHTNLGRPENRSLARAIRLTGGSHLAIKTALDFQCPVCKRIAEPKPIPSRSLRRWQNFGDCIAVDLFSLADCHGQSLTFLNAIDMASRYQVVTFVPSKLPLVIYKAFKKTWVTPFGVPKAVLTDLGGEFNREFSQELSDLGSQMLTSAAISPTQNAVAERAGGLWKLHARAVLDESSIDYHQTDRLDWLCATVSWARNARVDETGYSPSQWVLGCGIRLPYRLRGCNLALQSRMEQDHTFADRVAMQSAAQRSAVGLHYSRALSRAFLARARTSQPAAASFAVGDQVYYWRGIVKRGARRLSVQLGIYATLSLKSFCLGKQPQPPAATADGAAVPEEEMGGGEVPPSGPPPADVPPSGPPPADFDFEPRAEEGDLYDTPLGQEEEMPQGQEEEIGQEEEQMSQEEEAMSREEEMPPFQPGAGDSILRRPPESLERPAKLHRTAIAQLQEFEVTTNCGSPRLTLLTGPARAKELRWDQLSPAEQVDMQKAMDAEWDKWTGFKATRNCSVAQLQAYRLKHPGLKIIGARWVLVRKSAGKLKARLVVQGCQELASSLRRDAPTASPVVFHLVTMLAAQTGWIVSFHDAASAYLQSEPLSRLLLLRMPAAHPPRGTSPNEVRVALGAIYGTRDAPRAWYLHLRGVLSQHGIQEAGLEKDLYVLPGANGPLMIISTHVDDLAVARCSSDLQTAEILAALTKELHLREKVLPATYCGKRVEILPHSIRISQPKAVASLELVQLDSSRKHDADSLLQPSEQILYRSVVGQLLWLATQTRPDLGFAVSHAAQRFSAAKVSDLLQLNSLIKQAQLHSSVCLTFRRGLLDLSRATVLAYGDSAFANAEGLKSQYGVVVVVTTDAERYVTGQYQLGTVWAWSSATVKSVVRSTLAAGAYGISEAAEHGHLLRQLLQQ</sequence>
<dbReference type="PROSITE" id="PS50994">
    <property type="entry name" value="INTEGRASE"/>
    <property type="match status" value="1"/>
</dbReference>
<proteinExistence type="predicted"/>